<dbReference type="GeneID" id="18500624"/>
<organism evidence="1 2">
    <name type="scientific">Enterococcus phage IME_EF3</name>
    <dbReference type="NCBI Taxonomy" id="1416012"/>
    <lineage>
        <taxon>Viruses</taxon>
        <taxon>Duplodnaviria</taxon>
        <taxon>Heunggongvirae</taxon>
        <taxon>Uroviricota</taxon>
        <taxon>Caudoviricetes</taxon>
        <taxon>Efquatrovirus</taxon>
        <taxon>Efquatrovirus EF3</taxon>
    </lineage>
</organism>
<evidence type="ECO:0000313" key="2">
    <source>
        <dbReference type="Proteomes" id="UP000018810"/>
    </source>
</evidence>
<keyword evidence="2" id="KW-1185">Reference proteome</keyword>
<dbReference type="RefSeq" id="YP_009008923.1">
    <property type="nucleotide sequence ID" value="NC_023595.2"/>
</dbReference>
<dbReference type="KEGG" id="vg:18500624"/>
<protein>
    <submittedName>
        <fullName evidence="1">Uncharacterized protein</fullName>
    </submittedName>
</protein>
<dbReference type="OrthoDB" id="22914at10239"/>
<name>V5UPL3_9CAUD</name>
<evidence type="ECO:0000313" key="1">
    <source>
        <dbReference type="EMBL" id="AHB79769.1"/>
    </source>
</evidence>
<accession>V5UPL3</accession>
<dbReference type="EMBL" id="KF728385">
    <property type="protein sequence ID" value="AHB79769.1"/>
    <property type="molecule type" value="Genomic_DNA"/>
</dbReference>
<sequence>MNLLQAYEVIDSIYLLILDSDGKKALVVDTTDNDSVALLFEMYDEETKVLNIAYNEKWNAIEVTVGVE</sequence>
<proteinExistence type="predicted"/>
<dbReference type="Proteomes" id="UP000018810">
    <property type="component" value="Segment"/>
</dbReference>
<reference evidence="1 2" key="1">
    <citation type="journal article" date="2014" name="Virus Genes">
        <title>Genome analysis of Enterococcus faecalis bacteriophage IME-EF3 harboring a putative metallo-beta-lactamase gene.</title>
        <authorList>
            <person name="Li X."/>
            <person name="Ding P."/>
            <person name="Han C."/>
            <person name="Fan H."/>
            <person name="Wang Y."/>
            <person name="Mi Z."/>
            <person name="Feng F."/>
            <person name="Tong Y."/>
        </authorList>
    </citation>
    <scope>NUCLEOTIDE SEQUENCE [LARGE SCALE GENOMIC DNA]</scope>
</reference>